<feature type="compositionally biased region" description="Low complexity" evidence="1">
    <location>
        <begin position="753"/>
        <end position="771"/>
    </location>
</feature>
<feature type="compositionally biased region" description="Polar residues" evidence="1">
    <location>
        <begin position="126"/>
        <end position="162"/>
    </location>
</feature>
<dbReference type="Proteomes" id="UP000593565">
    <property type="component" value="Unassembled WGS sequence"/>
</dbReference>
<dbReference type="EMBL" id="JAAGNN010000027">
    <property type="protein sequence ID" value="KAF4071423.1"/>
    <property type="molecule type" value="Genomic_DNA"/>
</dbReference>
<evidence type="ECO:0000256" key="1">
    <source>
        <dbReference type="SAM" id="MobiDB-lite"/>
    </source>
</evidence>
<protein>
    <submittedName>
        <fullName evidence="2">Uncharacterized protein</fullName>
    </submittedName>
</protein>
<feature type="compositionally biased region" description="Acidic residues" evidence="1">
    <location>
        <begin position="320"/>
        <end position="334"/>
    </location>
</feature>
<proteinExistence type="predicted"/>
<name>A0A7J5ZLV4_AMEME</name>
<evidence type="ECO:0000313" key="3">
    <source>
        <dbReference type="Proteomes" id="UP000593565"/>
    </source>
</evidence>
<accession>A0A7J5ZLV4</accession>
<feature type="region of interest" description="Disordered" evidence="1">
    <location>
        <begin position="733"/>
        <end position="771"/>
    </location>
</feature>
<reference evidence="2 3" key="1">
    <citation type="submission" date="2020-02" db="EMBL/GenBank/DDBJ databases">
        <title>A chromosome-scale genome assembly of the black bullhead catfish (Ameiurus melas).</title>
        <authorList>
            <person name="Wen M."/>
            <person name="Zham M."/>
            <person name="Cabau C."/>
            <person name="Klopp C."/>
            <person name="Donnadieu C."/>
            <person name="Roques C."/>
            <person name="Bouchez O."/>
            <person name="Lampietro C."/>
            <person name="Jouanno E."/>
            <person name="Herpin A."/>
            <person name="Louis A."/>
            <person name="Berthelot C."/>
            <person name="Parey E."/>
            <person name="Roest-Crollius H."/>
            <person name="Braasch I."/>
            <person name="Postlethwait J."/>
            <person name="Robinson-Rechavi M."/>
            <person name="Echchiki A."/>
            <person name="Begum T."/>
            <person name="Montfort J."/>
            <person name="Schartl M."/>
            <person name="Bobe J."/>
            <person name="Guiguen Y."/>
        </authorList>
    </citation>
    <scope>NUCLEOTIDE SEQUENCE [LARGE SCALE GENOMIC DNA]</scope>
    <source>
        <strain evidence="2">M_S1</strain>
        <tissue evidence="2">Blood</tissue>
    </source>
</reference>
<gene>
    <name evidence="2" type="ORF">AMELA_G00273060</name>
</gene>
<organism evidence="2 3">
    <name type="scientific">Ameiurus melas</name>
    <name type="common">Black bullhead</name>
    <name type="synonym">Silurus melas</name>
    <dbReference type="NCBI Taxonomy" id="219545"/>
    <lineage>
        <taxon>Eukaryota</taxon>
        <taxon>Metazoa</taxon>
        <taxon>Chordata</taxon>
        <taxon>Craniata</taxon>
        <taxon>Vertebrata</taxon>
        <taxon>Euteleostomi</taxon>
        <taxon>Actinopterygii</taxon>
        <taxon>Neopterygii</taxon>
        <taxon>Teleostei</taxon>
        <taxon>Ostariophysi</taxon>
        <taxon>Siluriformes</taxon>
        <taxon>Ictaluridae</taxon>
        <taxon>Ameiurus</taxon>
    </lineage>
</organism>
<sequence>MSSCFSTRIGASPVNIRQPVRSVSREVRRNVRAFFKRSESDSTTMTPEPDSGVTTPKKKSCLSRLRLSRIFRKKSKAGSKPDDSDQSESLSGKSQCRSEVYRTPSRRPLLFKKMNLRFPRRKTTRSRNSASPCNINQETTSVFGSAQSNNKQVESDMASGSESIPWDEDMNSTLSSASEDYEYMRNCNLPVISPFAVHHCAHAIVLRAQRACGSNPAGTLMLAANSKRVGQLAESVLQILSKMPGLCLADGEDIPKQLHRVVIDRIYEELLSKTGTLFDLVKAFNAGAERVHHAFAQSFLKAIEDDDLDPSLFCRPDTDSLSDESESDGTDADSVETSTSMAILLLLKLLAIGSPHALPPDVSPQKLMNRVLTSCTEALSRSVGEQIEQLYQKIFVDLCGQVSVGRLFHMAYASEDSGFDDVVIAPRTPLTPQTDAGVTKLKKKTLLSRVIAPKSFIKGERDMASASVMIQWSEAADAISTLSSASQEDESGRITCISNLDLPVISPFAVHHCAHTILLRAQRACGSNPAGTLMLAAKSKEVGQLAESVLKVLSRMPELCVADGEDIPKQLHPAVIDRIYEELLSKTGTLFDLVKAFNAGAKWIHHAFAYSFLKAIEDEDLESCLLYPENSDSLRDDRTDAVSAQKSTSMAILLLLNVLANGPPHTLPPDVSPQELMNRVLTLCTEALSRSVGKHIEDLYQKVFLDLCGQVNVKNLFHIADDSEDWGFDDDDFAPLTDEPFSHSGDSELITMEQQSWGSEGSSLGELSAEG</sequence>
<dbReference type="AlphaFoldDB" id="A0A7J5ZLV4"/>
<comment type="caution">
    <text evidence="2">The sequence shown here is derived from an EMBL/GenBank/DDBJ whole genome shotgun (WGS) entry which is preliminary data.</text>
</comment>
<evidence type="ECO:0000313" key="2">
    <source>
        <dbReference type="EMBL" id="KAF4071423.1"/>
    </source>
</evidence>
<keyword evidence="3" id="KW-1185">Reference proteome</keyword>
<feature type="region of interest" description="Disordered" evidence="1">
    <location>
        <begin position="314"/>
        <end position="335"/>
    </location>
</feature>
<feature type="region of interest" description="Disordered" evidence="1">
    <location>
        <begin position="120"/>
        <end position="169"/>
    </location>
</feature>
<feature type="compositionally biased region" description="Polar residues" evidence="1">
    <location>
        <begin position="87"/>
        <end position="97"/>
    </location>
</feature>
<feature type="region of interest" description="Disordered" evidence="1">
    <location>
        <begin position="38"/>
        <end position="59"/>
    </location>
</feature>
<feature type="region of interest" description="Disordered" evidence="1">
    <location>
        <begin position="72"/>
        <end position="101"/>
    </location>
</feature>